<dbReference type="Gene3D" id="3.30.70.100">
    <property type="match status" value="1"/>
</dbReference>
<evidence type="ECO:0000256" key="3">
    <source>
        <dbReference type="ARBA" id="ARBA00015991"/>
    </source>
</evidence>
<evidence type="ECO:0000256" key="1">
    <source>
        <dbReference type="ARBA" id="ARBA00005614"/>
    </source>
</evidence>
<evidence type="ECO:0000256" key="7">
    <source>
        <dbReference type="RuleBase" id="RU004168"/>
    </source>
</evidence>
<dbReference type="SUPFAM" id="SSF54975">
    <property type="entry name" value="Acylphosphatase/BLUF domain-like"/>
    <property type="match status" value="1"/>
</dbReference>
<dbReference type="GO" id="GO:0003998">
    <property type="term" value="F:acylphosphatase activity"/>
    <property type="evidence" value="ECO:0007669"/>
    <property type="project" value="UniProtKB-EC"/>
</dbReference>
<dbReference type="Proteomes" id="UP000286931">
    <property type="component" value="Unassembled WGS sequence"/>
</dbReference>
<dbReference type="InterPro" id="IPR001792">
    <property type="entry name" value="Acylphosphatase-like_dom"/>
</dbReference>
<keyword evidence="10" id="KW-1185">Reference proteome</keyword>
<dbReference type="PANTHER" id="PTHR47268:SF4">
    <property type="entry name" value="ACYLPHOSPHATASE"/>
    <property type="match status" value="1"/>
</dbReference>
<comment type="catalytic activity">
    <reaction evidence="4 5 6">
        <text>an acyl phosphate + H2O = a carboxylate + phosphate + H(+)</text>
        <dbReference type="Rhea" id="RHEA:14965"/>
        <dbReference type="ChEBI" id="CHEBI:15377"/>
        <dbReference type="ChEBI" id="CHEBI:15378"/>
        <dbReference type="ChEBI" id="CHEBI:29067"/>
        <dbReference type="ChEBI" id="CHEBI:43474"/>
        <dbReference type="ChEBI" id="CHEBI:59918"/>
        <dbReference type="EC" id="3.6.1.7"/>
    </reaction>
</comment>
<proteinExistence type="inferred from homology"/>
<dbReference type="OrthoDB" id="3182027at2"/>
<evidence type="ECO:0000256" key="4">
    <source>
        <dbReference type="ARBA" id="ARBA00047645"/>
    </source>
</evidence>
<comment type="caution">
    <text evidence="9">The sequence shown here is derived from an EMBL/GenBank/DDBJ whole genome shotgun (WGS) entry which is preliminary data.</text>
</comment>
<dbReference type="InterPro" id="IPR020456">
    <property type="entry name" value="Acylphosphatase"/>
</dbReference>
<reference evidence="9 10" key="1">
    <citation type="submission" date="2018-12" db="EMBL/GenBank/DDBJ databases">
        <title>Draft genome sequence of Embleya hyalina NBRC 13850T.</title>
        <authorList>
            <person name="Komaki H."/>
            <person name="Hosoyama A."/>
            <person name="Kimura A."/>
            <person name="Ichikawa N."/>
            <person name="Tamura T."/>
        </authorList>
    </citation>
    <scope>NUCLEOTIDE SEQUENCE [LARGE SCALE GENOMIC DNA]</scope>
    <source>
        <strain evidence="9 10">NBRC 13850</strain>
    </source>
</reference>
<feature type="domain" description="Acylphosphatase-like" evidence="8">
    <location>
        <begin position="3"/>
        <end position="91"/>
    </location>
</feature>
<feature type="active site" evidence="5">
    <location>
        <position position="36"/>
    </location>
</feature>
<evidence type="ECO:0000259" key="8">
    <source>
        <dbReference type="PROSITE" id="PS51160"/>
    </source>
</evidence>
<evidence type="ECO:0000256" key="6">
    <source>
        <dbReference type="RuleBase" id="RU000553"/>
    </source>
</evidence>
<dbReference type="EC" id="3.6.1.7" evidence="2 5"/>
<dbReference type="PRINTS" id="PR00112">
    <property type="entry name" value="ACYLPHPHTASE"/>
</dbReference>
<keyword evidence="5 6" id="KW-0378">Hydrolase</keyword>
<evidence type="ECO:0000313" key="9">
    <source>
        <dbReference type="EMBL" id="GCD96697.1"/>
    </source>
</evidence>
<dbReference type="PROSITE" id="PS00151">
    <property type="entry name" value="ACYLPHOSPHATASE_2"/>
    <property type="match status" value="1"/>
</dbReference>
<feature type="active site" evidence="5">
    <location>
        <position position="18"/>
    </location>
</feature>
<evidence type="ECO:0000313" key="10">
    <source>
        <dbReference type="Proteomes" id="UP000286931"/>
    </source>
</evidence>
<gene>
    <name evidence="9" type="ORF">EHYA_04384</name>
</gene>
<accession>A0A401YQ29</accession>
<protein>
    <recommendedName>
        <fullName evidence="3 5">Acylphosphatase</fullName>
        <ecNumber evidence="2 5">3.6.1.7</ecNumber>
    </recommendedName>
</protein>
<dbReference type="PROSITE" id="PS00150">
    <property type="entry name" value="ACYLPHOSPHATASE_1"/>
    <property type="match status" value="1"/>
</dbReference>
<dbReference type="EMBL" id="BIFH01000021">
    <property type="protein sequence ID" value="GCD96697.1"/>
    <property type="molecule type" value="Genomic_DNA"/>
</dbReference>
<comment type="similarity">
    <text evidence="1 7">Belongs to the acylphosphatase family.</text>
</comment>
<sequence length="100" mass="11127">MSRRRVVVSGDVQGVYFRDTCRGTAERHGVAGWVRNLPDGTVEAVFEGAPDEVARLTAWTGRGPSLAVVDRVYVYDEDPVEEGLVGFEIRPTPVPRERLR</sequence>
<dbReference type="InterPro" id="IPR036046">
    <property type="entry name" value="Acylphosphatase-like_dom_sf"/>
</dbReference>
<dbReference type="AlphaFoldDB" id="A0A401YQ29"/>
<dbReference type="PANTHER" id="PTHR47268">
    <property type="entry name" value="ACYLPHOSPHATASE"/>
    <property type="match status" value="1"/>
</dbReference>
<evidence type="ECO:0000256" key="2">
    <source>
        <dbReference type="ARBA" id="ARBA00012150"/>
    </source>
</evidence>
<dbReference type="Pfam" id="PF00708">
    <property type="entry name" value="Acylphosphatase"/>
    <property type="match status" value="1"/>
</dbReference>
<dbReference type="InterPro" id="IPR017968">
    <property type="entry name" value="Acylphosphatase_CS"/>
</dbReference>
<organism evidence="9 10">
    <name type="scientific">Embleya hyalina</name>
    <dbReference type="NCBI Taxonomy" id="516124"/>
    <lineage>
        <taxon>Bacteria</taxon>
        <taxon>Bacillati</taxon>
        <taxon>Actinomycetota</taxon>
        <taxon>Actinomycetes</taxon>
        <taxon>Kitasatosporales</taxon>
        <taxon>Streptomycetaceae</taxon>
        <taxon>Embleya</taxon>
    </lineage>
</organism>
<dbReference type="PROSITE" id="PS51160">
    <property type="entry name" value="ACYLPHOSPHATASE_3"/>
    <property type="match status" value="1"/>
</dbReference>
<dbReference type="RefSeq" id="WP_126638715.1">
    <property type="nucleotide sequence ID" value="NZ_BIFH01000021.1"/>
</dbReference>
<evidence type="ECO:0000256" key="5">
    <source>
        <dbReference type="PROSITE-ProRule" id="PRU00520"/>
    </source>
</evidence>
<name>A0A401YQ29_9ACTN</name>